<dbReference type="EMBL" id="RCHS01000112">
    <property type="protein sequence ID" value="RMX60791.1"/>
    <property type="molecule type" value="Genomic_DNA"/>
</dbReference>
<reference evidence="2 3" key="1">
    <citation type="journal article" date="2018" name="Sci. Rep.">
        <title>Comparative analysis of the Pocillopora damicornis genome highlights role of immune system in coral evolution.</title>
        <authorList>
            <person name="Cunning R."/>
            <person name="Bay R.A."/>
            <person name="Gillette P."/>
            <person name="Baker A.C."/>
            <person name="Traylor-Knowles N."/>
        </authorList>
    </citation>
    <scope>NUCLEOTIDE SEQUENCE [LARGE SCALE GENOMIC DNA]</scope>
    <source>
        <strain evidence="2">RSMAS</strain>
        <tissue evidence="2">Whole animal</tissue>
    </source>
</reference>
<protein>
    <submittedName>
        <fullName evidence="2">Uncharacterized protein</fullName>
    </submittedName>
</protein>
<evidence type="ECO:0000313" key="2">
    <source>
        <dbReference type="EMBL" id="RMX60791.1"/>
    </source>
</evidence>
<gene>
    <name evidence="2" type="ORF">pdam_00022519</name>
</gene>
<organism evidence="2 3">
    <name type="scientific">Pocillopora damicornis</name>
    <name type="common">Cauliflower coral</name>
    <name type="synonym">Millepora damicornis</name>
    <dbReference type="NCBI Taxonomy" id="46731"/>
    <lineage>
        <taxon>Eukaryota</taxon>
        <taxon>Metazoa</taxon>
        <taxon>Cnidaria</taxon>
        <taxon>Anthozoa</taxon>
        <taxon>Hexacorallia</taxon>
        <taxon>Scleractinia</taxon>
        <taxon>Astrocoeniina</taxon>
        <taxon>Pocilloporidae</taxon>
        <taxon>Pocillopora</taxon>
    </lineage>
</organism>
<feature type="compositionally biased region" description="Polar residues" evidence="1">
    <location>
        <begin position="57"/>
        <end position="66"/>
    </location>
</feature>
<keyword evidence="3" id="KW-1185">Reference proteome</keyword>
<comment type="caution">
    <text evidence="2">The sequence shown here is derived from an EMBL/GenBank/DDBJ whole genome shotgun (WGS) entry which is preliminary data.</text>
</comment>
<dbReference type="OrthoDB" id="10312825at2759"/>
<proteinExistence type="predicted"/>
<feature type="region of interest" description="Disordered" evidence="1">
    <location>
        <begin position="41"/>
        <end position="69"/>
    </location>
</feature>
<evidence type="ECO:0000313" key="3">
    <source>
        <dbReference type="Proteomes" id="UP000275408"/>
    </source>
</evidence>
<accession>A0A3M6V4F6</accession>
<evidence type="ECO:0000256" key="1">
    <source>
        <dbReference type="SAM" id="MobiDB-lite"/>
    </source>
</evidence>
<dbReference type="Proteomes" id="UP000275408">
    <property type="component" value="Unassembled WGS sequence"/>
</dbReference>
<name>A0A3M6V4F6_POCDA</name>
<dbReference type="AlphaFoldDB" id="A0A3M6V4F6"/>
<sequence length="284" mass="31246">MAEKSLHADPNHDACIPCSNNDCPHPICINAKLSKMKKMNAQGRRAGKRRSGGETVVLQNSGMESSANEDERELMWQDLLGVLEIPADDNDSNGAFFSEESSAHAILDGKNDPQDEPIAASQPHRWDHEMQGLGNESETHIPGLHNCMEESTARSRCVQKFPCLVRSSKACSHQIVPVSQPLPTEQAGSNCNGTAAFSHDPQLRTMTHLVANIPTIQYGVNRGIESDMARNPSYRVQYMRKLFGILSLIFQAFEGPCTAGLEEHYASVLQRALDEILHAKGLCK</sequence>